<feature type="transmembrane region" description="Helical" evidence="14">
    <location>
        <begin position="254"/>
        <end position="273"/>
    </location>
</feature>
<dbReference type="GeneID" id="14541806"/>
<evidence type="ECO:0000256" key="8">
    <source>
        <dbReference type="ARBA" id="ARBA00022824"/>
    </source>
</evidence>
<dbReference type="AlphaFoldDB" id="H8X8F9"/>
<feature type="transmembrane region" description="Helical" evidence="14">
    <location>
        <begin position="124"/>
        <end position="144"/>
    </location>
</feature>
<keyword evidence="16" id="KW-1185">Reference proteome</keyword>
<accession>H8X8F9</accession>
<evidence type="ECO:0000256" key="1">
    <source>
        <dbReference type="ARBA" id="ARBA00004477"/>
    </source>
</evidence>
<evidence type="ECO:0000256" key="13">
    <source>
        <dbReference type="ARBA" id="ARBA00093457"/>
    </source>
</evidence>
<dbReference type="OrthoDB" id="20028at2759"/>
<dbReference type="eggNOG" id="KOG2762">
    <property type="taxonomic scope" value="Eukaryota"/>
</dbReference>
<evidence type="ECO:0000256" key="14">
    <source>
        <dbReference type="RuleBase" id="RU364047"/>
    </source>
</evidence>
<dbReference type="PANTHER" id="PTHR12646:SF0">
    <property type="entry name" value="DOL-P-MAN:MAN(5)GLCNAC(2)-PP-DOL ALPHA-1,3-MANNOSYLTRANSFERASE"/>
    <property type="match status" value="1"/>
</dbReference>
<organism evidence="15 16">
    <name type="scientific">Candida orthopsilosis (strain 90-125)</name>
    <name type="common">Yeast</name>
    <dbReference type="NCBI Taxonomy" id="1136231"/>
    <lineage>
        <taxon>Eukaryota</taxon>
        <taxon>Fungi</taxon>
        <taxon>Dikarya</taxon>
        <taxon>Ascomycota</taxon>
        <taxon>Saccharomycotina</taxon>
        <taxon>Pichiomycetes</taxon>
        <taxon>Debaryomycetaceae</taxon>
        <taxon>Candida/Lodderomyces clade</taxon>
        <taxon>Candida</taxon>
    </lineage>
</organism>
<comment type="pathway">
    <text evidence="2 14">Protein modification; protein glycosylation.</text>
</comment>
<evidence type="ECO:0000256" key="10">
    <source>
        <dbReference type="ARBA" id="ARBA00023136"/>
    </source>
</evidence>
<reference evidence="15 16" key="1">
    <citation type="journal article" date="2012" name="PLoS ONE">
        <title>Sequence and analysis of the genome of the pathogenic yeast Candida orthopsilosis.</title>
        <authorList>
            <person name="Riccombeni A."/>
            <person name="Vidanes G."/>
            <person name="Proux-Wera E."/>
            <person name="Wolfe K.H."/>
            <person name="Butler G."/>
        </authorList>
    </citation>
    <scope>NUCLEOTIDE SEQUENCE [LARGE SCALE GENOMIC DNA]</scope>
    <source>
        <strain evidence="15 16">Co 90-125</strain>
    </source>
</reference>
<feature type="transmembrane region" description="Helical" evidence="14">
    <location>
        <begin position="301"/>
        <end position="324"/>
    </location>
</feature>
<gene>
    <name evidence="15" type="ORF">CORT_0F02090</name>
</gene>
<evidence type="ECO:0000256" key="12">
    <source>
        <dbReference type="ARBA" id="ARBA00049506"/>
    </source>
</evidence>
<feature type="transmembrane region" description="Helical" evidence="14">
    <location>
        <begin position="164"/>
        <end position="191"/>
    </location>
</feature>
<dbReference type="KEGG" id="cot:CORT_0F02090"/>
<evidence type="ECO:0000256" key="4">
    <source>
        <dbReference type="ARBA" id="ARBA00015561"/>
    </source>
</evidence>
<evidence type="ECO:0000256" key="2">
    <source>
        <dbReference type="ARBA" id="ARBA00004922"/>
    </source>
</evidence>
<dbReference type="HOGENOM" id="CLU_035382_3_0_1"/>
<feature type="transmembrane region" description="Helical" evidence="14">
    <location>
        <begin position="453"/>
        <end position="477"/>
    </location>
</feature>
<keyword evidence="7 14" id="KW-0812">Transmembrane</keyword>
<dbReference type="Proteomes" id="UP000005018">
    <property type="component" value="Chromosome 6"/>
</dbReference>
<dbReference type="PANTHER" id="PTHR12646">
    <property type="entry name" value="NOT56 - RELATED"/>
    <property type="match status" value="1"/>
</dbReference>
<evidence type="ECO:0000256" key="9">
    <source>
        <dbReference type="ARBA" id="ARBA00022989"/>
    </source>
</evidence>
<dbReference type="InterPro" id="IPR007873">
    <property type="entry name" value="Glycosyltransferase_ALG3"/>
</dbReference>
<dbReference type="EC" id="2.4.1.258" evidence="3 14"/>
<feature type="transmembrane region" description="Helical" evidence="14">
    <location>
        <begin position="427"/>
        <end position="447"/>
    </location>
</feature>
<keyword evidence="5 14" id="KW-0328">Glycosyltransferase</keyword>
<evidence type="ECO:0000256" key="5">
    <source>
        <dbReference type="ARBA" id="ARBA00022676"/>
    </source>
</evidence>
<keyword evidence="6 14" id="KW-0808">Transferase</keyword>
<keyword evidence="8 14" id="KW-0256">Endoplasmic reticulum</keyword>
<dbReference type="GO" id="GO:0005789">
    <property type="term" value="C:endoplasmic reticulum membrane"/>
    <property type="evidence" value="ECO:0007669"/>
    <property type="project" value="UniProtKB-SubCell"/>
</dbReference>
<evidence type="ECO:0000313" key="16">
    <source>
        <dbReference type="Proteomes" id="UP000005018"/>
    </source>
</evidence>
<feature type="transmembrane region" description="Helical" evidence="14">
    <location>
        <begin position="279"/>
        <end position="294"/>
    </location>
</feature>
<evidence type="ECO:0000256" key="3">
    <source>
        <dbReference type="ARBA" id="ARBA00011964"/>
    </source>
</evidence>
<sequence length="543" mass="62365">MPPTTTTTTTTSGEPPRFTFANVSKDVYNGLLALIINPQATRITYPLITCIASIITKIIINKIAYTEIDYATYLQQIDKVNAGELDYASIYGDSGPIVYPAGFITVYQYIQWLCGDDIKEAQYIFGYCFTATVILTSFVYAQIWDLAPWPIYLFLASRRLLSIYVLRLFNDCWTTLCMVAVVLLLQQAAVFKEVDKKKKKKKKKKKAVDVEKEKKKKAVDVEKEKKKEKKSGVKKEVENEKAVVVQEVIKGSSWFDISFLLTIIASDLYSIAISIKMNALLYMPAFLIITYFLNDENTIKFVTVVAIIPLVQVLIGWRFLLLMFDGDLARKIRWNYITQAFNFGRQFLYKWTVNWKFVPESVFTSVCFGHALLVLHVFILGVFTFTRFLHFKIIGKSIPQLIKDAFNPKSTMSSQNIFLNKLIAPQLIFYIMAITNLIGILCSRSLHYQFLAWYAWTLPGLLHLNFPVYIGVPIWLIHEWCWNVFPATPLSSAVLVLLLTIILVSSWWDFKAWFPSQSTLKEYDEFVKGQEPEGNQLSSKKNE</sequence>
<evidence type="ECO:0000313" key="15">
    <source>
        <dbReference type="EMBL" id="CCG24434.1"/>
    </source>
</evidence>
<dbReference type="RefSeq" id="XP_003870563.1">
    <property type="nucleotide sequence ID" value="XM_003870514.1"/>
</dbReference>
<feature type="transmembrane region" description="Helical" evidence="14">
    <location>
        <begin position="362"/>
        <end position="386"/>
    </location>
</feature>
<keyword evidence="9 14" id="KW-1133">Transmembrane helix</keyword>
<feature type="transmembrane region" description="Helical" evidence="14">
    <location>
        <begin position="489"/>
        <end position="508"/>
    </location>
</feature>
<protein>
    <recommendedName>
        <fullName evidence="4 14">Dol-P-Man:Man(5)GlcNAc(2)-PP-Dol alpha-1,3-mannosyltransferase</fullName>
        <ecNumber evidence="3 14">2.4.1.258</ecNumber>
    </recommendedName>
    <alternativeName>
        <fullName evidence="14">Dol-P-Man-dependent alpha(1-3)-mannosyltransferase</fullName>
    </alternativeName>
</protein>
<dbReference type="GO" id="GO:0052925">
    <property type="term" value="F:dol-P-Man:Man(5)GlcNAc(2)-PP-Dol alpha-1,3-mannosyltransferase activity"/>
    <property type="evidence" value="ECO:0007669"/>
    <property type="project" value="UniProtKB-EC"/>
</dbReference>
<keyword evidence="10 14" id="KW-0472">Membrane</keyword>
<dbReference type="UniPathway" id="UPA00378"/>
<dbReference type="EMBL" id="HE681724">
    <property type="protein sequence ID" value="CCG24434.1"/>
    <property type="molecule type" value="Genomic_DNA"/>
</dbReference>
<evidence type="ECO:0000256" key="11">
    <source>
        <dbReference type="ARBA" id="ARBA00044743"/>
    </source>
</evidence>
<evidence type="ECO:0000256" key="6">
    <source>
        <dbReference type="ARBA" id="ARBA00022679"/>
    </source>
</evidence>
<name>H8X8F9_CANO9</name>
<dbReference type="Pfam" id="PF05208">
    <property type="entry name" value="ALG3"/>
    <property type="match status" value="1"/>
</dbReference>
<comment type="similarity">
    <text evidence="13">Belongs to the glycosyltransferase ALG3 family.</text>
</comment>
<proteinExistence type="inferred from homology"/>
<evidence type="ECO:0000256" key="7">
    <source>
        <dbReference type="ARBA" id="ARBA00022692"/>
    </source>
</evidence>
<comment type="catalytic activity">
    <reaction evidence="12 14">
        <text>an alpha-D-Man-(1-&gt;2)-alpha-D-Man-(1-&gt;2)-alpha-D-Man-(1-&gt;3)-[alpha-D-Man-(1-&gt;6)]-beta-D-Man-(1-&gt;4)-beta-D-GlcNAc-(1-&gt;4)-alpha-D-GlcNAc-diphospho-di-trans,poly-cis-dolichol + a di-trans,poly-cis-dolichyl beta-D-mannosyl phosphate = an alpha-D-Man-(1-&gt;2)-alpha-D-Man-(1-&gt;2)-alpha-D-Man-(1-&gt;3)-[alpha-D-Man-(1-&gt;3)-alpha-D-Man-(1-&gt;6)]-beta-D-Man-(1-&gt;4)-beta-D-GlcNAc-(1-&gt;4)-alpha-D-GlcNAc-diphospho-di-trans,poly-cis-dolichol + a di-trans,poly-cis-dolichyl phosphate + H(+)</text>
        <dbReference type="Rhea" id="RHEA:29527"/>
        <dbReference type="Rhea" id="RHEA-COMP:19498"/>
        <dbReference type="Rhea" id="RHEA-COMP:19501"/>
        <dbReference type="Rhea" id="RHEA-COMP:19516"/>
        <dbReference type="Rhea" id="RHEA-COMP:19517"/>
        <dbReference type="ChEBI" id="CHEBI:15378"/>
        <dbReference type="ChEBI" id="CHEBI:57683"/>
        <dbReference type="ChEBI" id="CHEBI:58211"/>
        <dbReference type="ChEBI" id="CHEBI:132515"/>
        <dbReference type="ChEBI" id="CHEBI:132516"/>
        <dbReference type="EC" id="2.4.1.258"/>
    </reaction>
    <physiologicalReaction direction="left-to-right" evidence="12 14">
        <dbReference type="Rhea" id="RHEA:29528"/>
    </physiologicalReaction>
</comment>
<comment type="subcellular location">
    <subcellularLocation>
        <location evidence="1 14">Endoplasmic reticulum membrane</location>
        <topology evidence="1 14">Multi-pass membrane protein</topology>
    </subcellularLocation>
</comment>
<comment type="function">
    <text evidence="11 14">Dol-P-Man:Man(5)GlcNAc(2)-PP-Dol alpha-1,3-mannosyltransferase that operates in the biosynthetic pathway of dolichol-linked oligosaccharides, the glycan precursors employed in protein asparagine (N)-glycosylation. The assembly of dolichol-linked oligosaccharides begins on the cytosolic side of the endoplasmic reticulum membrane and finishes in its lumen. The sequential addition of sugars to dolichol pyrophosphate produces dolichol-linked oligosaccharides containing fourteen sugars, including two GlcNAcs, nine mannoses and three glucoses. Once assembled, the oligosaccharide is transferred from the lipid to nascent proteins by oligosaccharyltransferases. In the lumen of the endoplasmic reticulum, adds the first dolichyl beta-D-mannosyl phosphate derived mannose in an alpha-1,3 linkage to Man(5)GlcNAc(2)-PP-dolichol to produce Man(6)GlcNAc(2)-PP-dolichol.</text>
</comment>